<sequence>MTTYQTSAAHRTAGADSTAAKPLRVFLTLDAVVTGGNGLIYLFGAGPVGDLLDLSTGFLRGIGAFLTVYGVLVAVLASRPVPSALATKVVIEANLLWAVASVAALAFGWIDPNTVGTVWTPLQAVVVAAFAFLQMSGLRKLTGRSSG</sequence>
<evidence type="ECO:0000256" key="1">
    <source>
        <dbReference type="SAM" id="Phobius"/>
    </source>
</evidence>
<keyword evidence="1" id="KW-0812">Transmembrane</keyword>
<gene>
    <name evidence="2" type="ORF">J1792_26165</name>
</gene>
<keyword evidence="3" id="KW-1185">Reference proteome</keyword>
<feature type="transmembrane region" description="Helical" evidence="1">
    <location>
        <begin position="57"/>
        <end position="77"/>
    </location>
</feature>
<protein>
    <recommendedName>
        <fullName evidence="4">Integral membrane protein</fullName>
    </recommendedName>
</protein>
<reference evidence="2" key="1">
    <citation type="submission" date="2021-03" db="EMBL/GenBank/DDBJ databases">
        <title>Streptomyces strains.</title>
        <authorList>
            <person name="Lund M.B."/>
            <person name="Toerring T."/>
        </authorList>
    </citation>
    <scope>NUCLEOTIDE SEQUENCE</scope>
    <source>
        <strain evidence="2">JCM 4242</strain>
    </source>
</reference>
<dbReference type="AlphaFoldDB" id="A0A939FRP8"/>
<dbReference type="Proteomes" id="UP000664781">
    <property type="component" value="Unassembled WGS sequence"/>
</dbReference>
<evidence type="ECO:0008006" key="4">
    <source>
        <dbReference type="Google" id="ProtNLM"/>
    </source>
</evidence>
<comment type="caution">
    <text evidence="2">The sequence shown here is derived from an EMBL/GenBank/DDBJ whole genome shotgun (WGS) entry which is preliminary data.</text>
</comment>
<keyword evidence="1" id="KW-1133">Transmembrane helix</keyword>
<name>A0A939FRP8_9ACTN</name>
<dbReference type="RefSeq" id="WP_207248329.1">
    <property type="nucleotide sequence ID" value="NZ_JAFMOF010000004.1"/>
</dbReference>
<keyword evidence="1" id="KW-0472">Membrane</keyword>
<dbReference type="EMBL" id="JAFMOF010000004">
    <property type="protein sequence ID" value="MBO0656132.1"/>
    <property type="molecule type" value="Genomic_DNA"/>
</dbReference>
<feature type="transmembrane region" description="Helical" evidence="1">
    <location>
        <begin position="116"/>
        <end position="135"/>
    </location>
</feature>
<organism evidence="2 3">
    <name type="scientific">Streptomyces triculaminicus</name>
    <dbReference type="NCBI Taxonomy" id="2816232"/>
    <lineage>
        <taxon>Bacteria</taxon>
        <taxon>Bacillati</taxon>
        <taxon>Actinomycetota</taxon>
        <taxon>Actinomycetes</taxon>
        <taxon>Kitasatosporales</taxon>
        <taxon>Streptomycetaceae</taxon>
        <taxon>Streptomyces</taxon>
    </lineage>
</organism>
<proteinExistence type="predicted"/>
<feature type="transmembrane region" description="Helical" evidence="1">
    <location>
        <begin position="89"/>
        <end position="110"/>
    </location>
</feature>
<accession>A0A939FRP8</accession>
<evidence type="ECO:0000313" key="3">
    <source>
        <dbReference type="Proteomes" id="UP000664781"/>
    </source>
</evidence>
<evidence type="ECO:0000313" key="2">
    <source>
        <dbReference type="EMBL" id="MBO0656132.1"/>
    </source>
</evidence>
<feature type="transmembrane region" description="Helical" evidence="1">
    <location>
        <begin position="25"/>
        <end position="45"/>
    </location>
</feature>